<dbReference type="InterPro" id="IPR036038">
    <property type="entry name" value="Aminotransferase-like"/>
</dbReference>
<evidence type="ECO:0000256" key="5">
    <source>
        <dbReference type="RuleBase" id="RU004516"/>
    </source>
</evidence>
<organism evidence="7 8">
    <name type="scientific">Nostocoides jenkinsii Ben 74</name>
    <dbReference type="NCBI Taxonomy" id="1193518"/>
    <lineage>
        <taxon>Bacteria</taxon>
        <taxon>Bacillati</taxon>
        <taxon>Actinomycetota</taxon>
        <taxon>Actinomycetes</taxon>
        <taxon>Micrococcales</taxon>
        <taxon>Intrasporangiaceae</taxon>
        <taxon>Nostocoides</taxon>
    </lineage>
</organism>
<dbReference type="Gene3D" id="3.30.470.10">
    <property type="match status" value="1"/>
</dbReference>
<evidence type="ECO:0000256" key="3">
    <source>
        <dbReference type="ARBA" id="ARBA00022898"/>
    </source>
</evidence>
<dbReference type="EMBL" id="CAJC01000100">
    <property type="protein sequence ID" value="CCI52590.1"/>
    <property type="molecule type" value="Genomic_DNA"/>
</dbReference>
<name>A0A077MES2_9MICO</name>
<dbReference type="GO" id="GO:0008483">
    <property type="term" value="F:transaminase activity"/>
    <property type="evidence" value="ECO:0007669"/>
    <property type="project" value="UniProtKB-KW"/>
</dbReference>
<evidence type="ECO:0000256" key="1">
    <source>
        <dbReference type="ARBA" id="ARBA00001933"/>
    </source>
</evidence>
<evidence type="ECO:0000256" key="4">
    <source>
        <dbReference type="RuleBase" id="RU004106"/>
    </source>
</evidence>
<dbReference type="CDD" id="cd00449">
    <property type="entry name" value="PLPDE_IV"/>
    <property type="match status" value="1"/>
</dbReference>
<evidence type="ECO:0000313" key="6">
    <source>
        <dbReference type="EMBL" id="CCI52590.1"/>
    </source>
</evidence>
<dbReference type="SUPFAM" id="SSF56752">
    <property type="entry name" value="D-aminoacid aminotransferase-like PLP-dependent enzymes"/>
    <property type="match status" value="1"/>
</dbReference>
<dbReference type="PANTHER" id="PTHR42743:SF11">
    <property type="entry name" value="AMINODEOXYCHORISMATE LYASE"/>
    <property type="match status" value="1"/>
</dbReference>
<dbReference type="Proteomes" id="UP000035720">
    <property type="component" value="Unassembled WGS sequence"/>
</dbReference>
<dbReference type="InterPro" id="IPR043132">
    <property type="entry name" value="BCAT-like_C"/>
</dbReference>
<dbReference type="Pfam" id="PF01063">
    <property type="entry name" value="Aminotran_4"/>
    <property type="match status" value="1"/>
</dbReference>
<dbReference type="Gene3D" id="3.20.10.10">
    <property type="entry name" value="D-amino Acid Aminotransferase, subunit A, domain 2"/>
    <property type="match status" value="1"/>
</dbReference>
<keyword evidence="7" id="KW-0808">Transferase</keyword>
<proteinExistence type="inferred from homology"/>
<comment type="cofactor">
    <cofactor evidence="1 5">
        <name>pyridoxal 5'-phosphate</name>
        <dbReference type="ChEBI" id="CHEBI:597326"/>
    </cofactor>
</comment>
<dbReference type="InterPro" id="IPR018300">
    <property type="entry name" value="Aminotrans_IV_CS"/>
</dbReference>
<dbReference type="EMBL" id="CAJC01000151">
    <property type="protein sequence ID" value="CCI53523.1"/>
    <property type="molecule type" value="Genomic_DNA"/>
</dbReference>
<accession>A0A077MES2</accession>
<reference evidence="7 8" key="2">
    <citation type="journal article" date="2013" name="ISME J.">
        <title>A metabolic model for members of the genus Tetrasphaera involved in enhanced biological phosphorus removal.</title>
        <authorList>
            <person name="Kristiansen R."/>
            <person name="Nguyen H.T.T."/>
            <person name="Saunders A.M."/>
            <person name="Nielsen J.L."/>
            <person name="Wimmer R."/>
            <person name="Le V.Q."/>
            <person name="McIlroy S.J."/>
            <person name="Petrovski S."/>
            <person name="Seviour R.J."/>
            <person name="Calteau A."/>
            <person name="Nielsen K.L."/>
            <person name="Nielsen P.H."/>
        </authorList>
    </citation>
    <scope>NUCLEOTIDE SEQUENCE [LARGE SCALE GENOMIC DNA]</scope>
    <source>
        <strain evidence="7 8">Ben 74</strain>
    </source>
</reference>
<dbReference type="InterPro" id="IPR001544">
    <property type="entry name" value="Aminotrans_IV"/>
</dbReference>
<sequence>MTGVRVWVDGTLRGDAEPALGALDHGVTVGDGAFETCKIVGGQVFAAARHRQRLRRTTAGLGLPELDEDALDNGIAAVLAAGEPIVFGRLRYTVTGGIGPLGSDRGSGPLTYIVTAAEVPRPEPTAHLSVTPWTRNERSAVAGLKTTSYAENVVALAYARERGAGEAVFANTRGELSECTGSNIFVVVGDQIHTPPLSSGCLAGITRELTIEWCREAGIAVVEEALPLSVLHTAQEVFITSSTRDVQPVRQVDGRVVAAPGPLTARAAEVFATRAAHGMDP</sequence>
<dbReference type="GO" id="GO:0046394">
    <property type="term" value="P:carboxylic acid biosynthetic process"/>
    <property type="evidence" value="ECO:0007669"/>
    <property type="project" value="UniProtKB-ARBA"/>
</dbReference>
<dbReference type="GO" id="GO:0008652">
    <property type="term" value="P:amino acid biosynthetic process"/>
    <property type="evidence" value="ECO:0007669"/>
    <property type="project" value="UniProtKB-ARBA"/>
</dbReference>
<gene>
    <name evidence="6" type="ORF">BN13_1890008</name>
    <name evidence="7" type="ORF">BN13_400013</name>
</gene>
<dbReference type="InterPro" id="IPR043131">
    <property type="entry name" value="BCAT-like_N"/>
</dbReference>
<reference evidence="7" key="1">
    <citation type="submission" date="2012-05" db="EMBL/GenBank/DDBJ databases">
        <authorList>
            <person name="McIlroy S."/>
        </authorList>
    </citation>
    <scope>NUCLEOTIDE SEQUENCE</scope>
    <source>
        <strain evidence="7">Ben 74</strain>
    </source>
</reference>
<dbReference type="AlphaFoldDB" id="A0A077MES2"/>
<comment type="caution">
    <text evidence="7">The sequence shown here is derived from an EMBL/GenBank/DDBJ whole genome shotgun (WGS) entry which is preliminary data.</text>
</comment>
<dbReference type="InterPro" id="IPR050571">
    <property type="entry name" value="Class-IV_PLP-Dep_Aminotrnsfr"/>
</dbReference>
<evidence type="ECO:0000256" key="2">
    <source>
        <dbReference type="ARBA" id="ARBA00009320"/>
    </source>
</evidence>
<dbReference type="FunFam" id="3.20.10.10:FF:000002">
    <property type="entry name" value="D-alanine aminotransferase"/>
    <property type="match status" value="1"/>
</dbReference>
<dbReference type="PROSITE" id="PS00770">
    <property type="entry name" value="AA_TRANSFER_CLASS_4"/>
    <property type="match status" value="1"/>
</dbReference>
<keyword evidence="7" id="KW-0032">Aminotransferase</keyword>
<evidence type="ECO:0000313" key="8">
    <source>
        <dbReference type="Proteomes" id="UP000035720"/>
    </source>
</evidence>
<protein>
    <submittedName>
        <fullName evidence="7">Putative D-alanine aminotransferase</fullName>
    </submittedName>
</protein>
<dbReference type="GO" id="GO:0005829">
    <property type="term" value="C:cytosol"/>
    <property type="evidence" value="ECO:0007669"/>
    <property type="project" value="TreeGrafter"/>
</dbReference>
<dbReference type="PANTHER" id="PTHR42743">
    <property type="entry name" value="AMINO-ACID AMINOTRANSFERASE"/>
    <property type="match status" value="1"/>
</dbReference>
<evidence type="ECO:0000313" key="7">
    <source>
        <dbReference type="EMBL" id="CCI53523.1"/>
    </source>
</evidence>
<dbReference type="RefSeq" id="WP_201329064.1">
    <property type="nucleotide sequence ID" value="NZ_HF571038.1"/>
</dbReference>
<keyword evidence="8" id="KW-1185">Reference proteome</keyword>
<dbReference type="STRING" id="1193518.BN13_1890008"/>
<comment type="similarity">
    <text evidence="2 4">Belongs to the class-IV pyridoxal-phosphate-dependent aminotransferase family.</text>
</comment>
<keyword evidence="3 5" id="KW-0663">Pyridoxal phosphate</keyword>